<dbReference type="Proteomes" id="UP001273350">
    <property type="component" value="Unassembled WGS sequence"/>
</dbReference>
<evidence type="ECO:0000313" key="2">
    <source>
        <dbReference type="EMBL" id="MDX6191819.1"/>
    </source>
</evidence>
<dbReference type="InterPro" id="IPR000595">
    <property type="entry name" value="cNMP-bd_dom"/>
</dbReference>
<comment type="caution">
    <text evidence="2">The sequence shown here is derived from an EMBL/GenBank/DDBJ whole genome shotgun (WGS) entry which is preliminary data.</text>
</comment>
<keyword evidence="3" id="KW-1185">Reference proteome</keyword>
<dbReference type="CDD" id="cd00038">
    <property type="entry name" value="CAP_ED"/>
    <property type="match status" value="1"/>
</dbReference>
<name>A0ABU4RGV2_9FLAO</name>
<dbReference type="SUPFAM" id="SSF51206">
    <property type="entry name" value="cAMP-binding domain-like"/>
    <property type="match status" value="1"/>
</dbReference>
<gene>
    <name evidence="2" type="ORF">SGQ83_20855</name>
</gene>
<organism evidence="2 3">
    <name type="scientific">Flavobacterium cupriresistens</name>
    <dbReference type="NCBI Taxonomy" id="2893885"/>
    <lineage>
        <taxon>Bacteria</taxon>
        <taxon>Pseudomonadati</taxon>
        <taxon>Bacteroidota</taxon>
        <taxon>Flavobacteriia</taxon>
        <taxon>Flavobacteriales</taxon>
        <taxon>Flavobacteriaceae</taxon>
        <taxon>Flavobacterium</taxon>
    </lineage>
</organism>
<proteinExistence type="predicted"/>
<reference evidence="2 3" key="1">
    <citation type="submission" date="2023-11" db="EMBL/GenBank/DDBJ databases">
        <title>Unpublished Manusciprt.</title>
        <authorList>
            <person name="Saticioglu I.B."/>
            <person name="Ay H."/>
            <person name="Ajmi N."/>
            <person name="Altun S."/>
            <person name="Duman M."/>
        </authorList>
    </citation>
    <scope>NUCLEOTIDE SEQUENCE [LARGE SCALE GENOMIC DNA]</scope>
    <source>
        <strain evidence="2 3">Fl-318</strain>
    </source>
</reference>
<evidence type="ECO:0000259" key="1">
    <source>
        <dbReference type="PROSITE" id="PS50042"/>
    </source>
</evidence>
<dbReference type="InterPro" id="IPR014710">
    <property type="entry name" value="RmlC-like_jellyroll"/>
</dbReference>
<protein>
    <submittedName>
        <fullName evidence="2">Crp/Fnr family transcriptional regulator</fullName>
    </submittedName>
</protein>
<dbReference type="PROSITE" id="PS50042">
    <property type="entry name" value="CNMP_BINDING_3"/>
    <property type="match status" value="1"/>
</dbReference>
<dbReference type="SMART" id="SM00100">
    <property type="entry name" value="cNMP"/>
    <property type="match status" value="1"/>
</dbReference>
<dbReference type="InterPro" id="IPR018490">
    <property type="entry name" value="cNMP-bd_dom_sf"/>
</dbReference>
<dbReference type="RefSeq" id="WP_230002330.1">
    <property type="nucleotide sequence ID" value="NZ_CP087134.1"/>
</dbReference>
<sequence length="201" mass="23556">MIFDKEKYLNDLKLNFQHYAPIRKESWEQLESIAEFQSVKKGAILLQNGQVSKELYFICKGALRAFITDKEGNIYNKNIFMEGNFAGSKASAIKQTPSDFAIEALEDSILIVINYKKYRELIFQNEDLKNYYIAYLEKNWVIEKEKREISIVMDNATERYLQLLHKHPDISQRIPLLHIASHLGITPTQLSRIRKNLEKEL</sequence>
<dbReference type="EMBL" id="JAWXVI010000012">
    <property type="protein sequence ID" value="MDX6191819.1"/>
    <property type="molecule type" value="Genomic_DNA"/>
</dbReference>
<feature type="domain" description="Cyclic nucleotide-binding" evidence="1">
    <location>
        <begin position="18"/>
        <end position="139"/>
    </location>
</feature>
<accession>A0ABU4RGV2</accession>
<dbReference type="Gene3D" id="2.60.120.10">
    <property type="entry name" value="Jelly Rolls"/>
    <property type="match status" value="1"/>
</dbReference>
<dbReference type="Pfam" id="PF00027">
    <property type="entry name" value="cNMP_binding"/>
    <property type="match status" value="1"/>
</dbReference>
<evidence type="ECO:0000313" key="3">
    <source>
        <dbReference type="Proteomes" id="UP001273350"/>
    </source>
</evidence>